<organism evidence="2">
    <name type="scientific">Tetraselmis chuii</name>
    <dbReference type="NCBI Taxonomy" id="63592"/>
    <lineage>
        <taxon>Eukaryota</taxon>
        <taxon>Viridiplantae</taxon>
        <taxon>Chlorophyta</taxon>
        <taxon>core chlorophytes</taxon>
        <taxon>Chlorodendrophyceae</taxon>
        <taxon>Chlorodendrales</taxon>
        <taxon>Chlorodendraceae</taxon>
        <taxon>Tetraselmis</taxon>
    </lineage>
</organism>
<dbReference type="AlphaFoldDB" id="A0A6U1KBR9"/>
<dbReference type="EMBL" id="HBGG01036424">
    <property type="protein sequence ID" value="CAD9216696.1"/>
    <property type="molecule type" value="Transcribed_RNA"/>
</dbReference>
<proteinExistence type="predicted"/>
<evidence type="ECO:0000313" key="2">
    <source>
        <dbReference type="EMBL" id="CAD9216695.1"/>
    </source>
</evidence>
<evidence type="ECO:0000313" key="1">
    <source>
        <dbReference type="EMBL" id="CAD9216693.1"/>
    </source>
</evidence>
<evidence type="ECO:0000313" key="6">
    <source>
        <dbReference type="EMBL" id="CAD9216699.1"/>
    </source>
</evidence>
<evidence type="ECO:0000313" key="3">
    <source>
        <dbReference type="EMBL" id="CAD9216696.1"/>
    </source>
</evidence>
<evidence type="ECO:0000313" key="5">
    <source>
        <dbReference type="EMBL" id="CAD9216698.1"/>
    </source>
</evidence>
<dbReference type="EMBL" id="HBGG01036427">
    <property type="protein sequence ID" value="CAD9216698.1"/>
    <property type="molecule type" value="Transcribed_RNA"/>
</dbReference>
<accession>A0A6U1KBR9</accession>
<name>A0A6U1KBR9_9CHLO</name>
<dbReference type="EMBL" id="HBGG01036426">
    <property type="protein sequence ID" value="CAD9216697.1"/>
    <property type="molecule type" value="Transcribed_RNA"/>
</dbReference>
<gene>
    <name evidence="1" type="ORF">TCHU04912_LOCUS18940</name>
    <name evidence="2" type="ORF">TCHU04912_LOCUS18942</name>
    <name evidence="3" type="ORF">TCHU04912_LOCUS18943</name>
    <name evidence="4" type="ORF">TCHU04912_LOCUS18944</name>
    <name evidence="5" type="ORF">TCHU04912_LOCUS18945</name>
    <name evidence="6" type="ORF">TCHU04912_LOCUS18946</name>
</gene>
<dbReference type="EMBL" id="HBGG01036423">
    <property type="protein sequence ID" value="CAD9216695.1"/>
    <property type="molecule type" value="Transcribed_RNA"/>
</dbReference>
<protein>
    <submittedName>
        <fullName evidence="2">Uncharacterized protein</fullName>
    </submittedName>
</protein>
<dbReference type="EMBL" id="HBGG01036420">
    <property type="protein sequence ID" value="CAD9216693.1"/>
    <property type="molecule type" value="Transcribed_RNA"/>
</dbReference>
<evidence type="ECO:0000313" key="4">
    <source>
        <dbReference type="EMBL" id="CAD9216697.1"/>
    </source>
</evidence>
<dbReference type="EMBL" id="HBGG01036428">
    <property type="protein sequence ID" value="CAD9216699.1"/>
    <property type="molecule type" value="Transcribed_RNA"/>
</dbReference>
<reference evidence="2" key="1">
    <citation type="submission" date="2021-01" db="EMBL/GenBank/DDBJ databases">
        <authorList>
            <person name="Corre E."/>
            <person name="Pelletier E."/>
            <person name="Niang G."/>
            <person name="Scheremetjew M."/>
            <person name="Finn R."/>
            <person name="Kale V."/>
            <person name="Holt S."/>
            <person name="Cochrane G."/>
            <person name="Meng A."/>
            <person name="Brown T."/>
            <person name="Cohen L."/>
        </authorList>
    </citation>
    <scope>NUCLEOTIDE SEQUENCE</scope>
    <source>
        <strain evidence="2">PLY429</strain>
    </source>
</reference>
<sequence length="110" mass="12300">MAKYAVFSTHFTTTFAQFQEHKQLGRDAIIESGLDSTIDRLDKSYFSDEYDGWHCGAADGQPGVIPSVSLVDSYHRNIVSSRGMPESHCNLAEVCHSIIILLLYIDVDFV</sequence>